<sequence length="67" mass="7573">MVILIPIMLFSLEHEEIQRVIRIESESSGVVGGAFPGDEKHALLNKIVKSCFVEKKFEDNTECPQEI</sequence>
<dbReference type="EMBL" id="PQXK01000195">
    <property type="protein sequence ID" value="TGO34491.1"/>
    <property type="molecule type" value="Genomic_DNA"/>
</dbReference>
<evidence type="ECO:0000313" key="1">
    <source>
        <dbReference type="EMBL" id="TGO34491.1"/>
    </source>
</evidence>
<keyword evidence="2" id="KW-1185">Reference proteome</keyword>
<dbReference type="Proteomes" id="UP000297814">
    <property type="component" value="Unassembled WGS sequence"/>
</dbReference>
<evidence type="ECO:0000313" key="2">
    <source>
        <dbReference type="Proteomes" id="UP000297814"/>
    </source>
</evidence>
<dbReference type="AlphaFoldDB" id="A0A4Z1GJ56"/>
<reference evidence="1 2" key="1">
    <citation type="submission" date="2017-12" db="EMBL/GenBank/DDBJ databases">
        <title>Comparative genomics of Botrytis spp.</title>
        <authorList>
            <person name="Valero-Jimenez C.A."/>
            <person name="Tapia P."/>
            <person name="Veloso J."/>
            <person name="Silva-Moreno E."/>
            <person name="Staats M."/>
            <person name="Valdes J.H."/>
            <person name="Van Kan J.A.L."/>
        </authorList>
    </citation>
    <scope>NUCLEOTIDE SEQUENCE [LARGE SCALE GENOMIC DNA]</scope>
    <source>
        <strain evidence="1 2">Bh0001</strain>
    </source>
</reference>
<protein>
    <submittedName>
        <fullName evidence="1">Uncharacterized protein</fullName>
    </submittedName>
</protein>
<organism evidence="1 2">
    <name type="scientific">Botrytis hyacinthi</name>
    <dbReference type="NCBI Taxonomy" id="278943"/>
    <lineage>
        <taxon>Eukaryota</taxon>
        <taxon>Fungi</taxon>
        <taxon>Dikarya</taxon>
        <taxon>Ascomycota</taxon>
        <taxon>Pezizomycotina</taxon>
        <taxon>Leotiomycetes</taxon>
        <taxon>Helotiales</taxon>
        <taxon>Sclerotiniaceae</taxon>
        <taxon>Botrytis</taxon>
    </lineage>
</organism>
<gene>
    <name evidence="1" type="ORF">BHYA_0195g00220</name>
</gene>
<accession>A0A4Z1GJ56</accession>
<comment type="caution">
    <text evidence="1">The sequence shown here is derived from an EMBL/GenBank/DDBJ whole genome shotgun (WGS) entry which is preliminary data.</text>
</comment>
<proteinExistence type="predicted"/>
<name>A0A4Z1GJ56_9HELO</name>